<sequence length="39" mass="4586">DPGRRRPPPCRAAPRERVRGELHRVPIRLEPRRLPRPGL</sequence>
<accession>A0A6J4QC55</accession>
<reference evidence="1" key="1">
    <citation type="submission" date="2020-02" db="EMBL/GenBank/DDBJ databases">
        <authorList>
            <person name="Meier V. D."/>
        </authorList>
    </citation>
    <scope>NUCLEOTIDE SEQUENCE</scope>
    <source>
        <strain evidence="1">AVDCRST_MAG66</strain>
    </source>
</reference>
<dbReference type="EMBL" id="CADCUS010000521">
    <property type="protein sequence ID" value="CAA9437772.1"/>
    <property type="molecule type" value="Genomic_DNA"/>
</dbReference>
<name>A0A6J4QC55_9PSEU</name>
<feature type="non-terminal residue" evidence="1">
    <location>
        <position position="39"/>
    </location>
</feature>
<feature type="non-terminal residue" evidence="1">
    <location>
        <position position="1"/>
    </location>
</feature>
<gene>
    <name evidence="1" type="ORF">AVDCRST_MAG66-3771</name>
</gene>
<proteinExistence type="predicted"/>
<protein>
    <submittedName>
        <fullName evidence="1">Uncharacterized protein</fullName>
    </submittedName>
</protein>
<evidence type="ECO:0000313" key="1">
    <source>
        <dbReference type="EMBL" id="CAA9437772.1"/>
    </source>
</evidence>
<organism evidence="1">
    <name type="scientific">uncultured Pseudonocardia sp</name>
    <dbReference type="NCBI Taxonomy" id="211455"/>
    <lineage>
        <taxon>Bacteria</taxon>
        <taxon>Bacillati</taxon>
        <taxon>Actinomycetota</taxon>
        <taxon>Actinomycetes</taxon>
        <taxon>Pseudonocardiales</taxon>
        <taxon>Pseudonocardiaceae</taxon>
        <taxon>Pseudonocardia</taxon>
        <taxon>environmental samples</taxon>
    </lineage>
</organism>
<dbReference type="AlphaFoldDB" id="A0A6J4QC55"/>